<evidence type="ECO:0000313" key="3">
    <source>
        <dbReference type="Proteomes" id="UP001519331"/>
    </source>
</evidence>
<reference evidence="2 3" key="1">
    <citation type="submission" date="2021-03" db="EMBL/GenBank/DDBJ databases">
        <title>Sequencing the genomes of 1000 actinobacteria strains.</title>
        <authorList>
            <person name="Klenk H.-P."/>
        </authorList>
    </citation>
    <scope>NUCLEOTIDE SEQUENCE [LARGE SCALE GENOMIC DNA]</scope>
    <source>
        <strain evidence="2 3">DSM 12544</strain>
    </source>
</reference>
<name>A0ABS4T530_9MICC</name>
<evidence type="ECO:0000313" key="2">
    <source>
        <dbReference type="EMBL" id="MBP2319572.1"/>
    </source>
</evidence>
<evidence type="ECO:0000259" key="1">
    <source>
        <dbReference type="Pfam" id="PF04233"/>
    </source>
</evidence>
<keyword evidence="3" id="KW-1185">Reference proteome</keyword>
<dbReference type="InterPro" id="IPR006528">
    <property type="entry name" value="Phage_head_morphogenesis_dom"/>
</dbReference>
<feature type="domain" description="Phage head morphogenesis" evidence="1">
    <location>
        <begin position="161"/>
        <end position="266"/>
    </location>
</feature>
<gene>
    <name evidence="2" type="ORF">JOF45_002655</name>
</gene>
<dbReference type="Pfam" id="PF04233">
    <property type="entry name" value="Phage_Mu_F"/>
    <property type="match status" value="1"/>
</dbReference>
<organism evidence="2 3">
    <name type="scientific">Nesterenkonia lacusekhoensis</name>
    <dbReference type="NCBI Taxonomy" id="150832"/>
    <lineage>
        <taxon>Bacteria</taxon>
        <taxon>Bacillati</taxon>
        <taxon>Actinomycetota</taxon>
        <taxon>Actinomycetes</taxon>
        <taxon>Micrococcales</taxon>
        <taxon>Micrococcaceae</taxon>
        <taxon>Nesterenkonia</taxon>
    </lineage>
</organism>
<accession>A0ABS4T530</accession>
<proteinExistence type="predicted"/>
<dbReference type="Proteomes" id="UP001519331">
    <property type="component" value="Unassembled WGS sequence"/>
</dbReference>
<sequence>MSINDETRRLAQARRQELIELNDTTVLALADAWADAWDTLEPEYRRTLAELLDHATTGAPVTTAHLERSELLQQSLQITHERVEELSTYAGERIGRDIEEIVQAQPPATLDQLRTQLPPGNSGARVAFSAVDEDALAAMVARTTGSIVSRTQPLTEDMERTMRQALTRGMAAGDNPRATAHRMIRDAERGFTGGLGRAMTIARTEQLDAARAADMLTLEANTDVADGWRWMATLDADTCIACAVQHGTLHPPEQFGPEGHPNCRCTSVAALKSWSELGIEGVPEPPGVISDGDGLAFFNSLDEQSQRTMMGPTRYQAWQNGDLQWEDLAQRRENPDWRPSWQPTPVSAL</sequence>
<dbReference type="RefSeq" id="WP_210051529.1">
    <property type="nucleotide sequence ID" value="NZ_JAGINX010000002.1"/>
</dbReference>
<comment type="caution">
    <text evidence="2">The sequence shown here is derived from an EMBL/GenBank/DDBJ whole genome shotgun (WGS) entry which is preliminary data.</text>
</comment>
<dbReference type="EMBL" id="JAGINX010000002">
    <property type="protein sequence ID" value="MBP2319572.1"/>
    <property type="molecule type" value="Genomic_DNA"/>
</dbReference>
<protein>
    <recommendedName>
        <fullName evidence="1">Phage head morphogenesis domain-containing protein</fullName>
    </recommendedName>
</protein>